<dbReference type="InterPro" id="IPR009081">
    <property type="entry name" value="PP-bd_ACP"/>
</dbReference>
<evidence type="ECO:0000256" key="2">
    <source>
        <dbReference type="ARBA" id="ARBA00022553"/>
    </source>
</evidence>
<name>A0ABR7MUS5_9FIRM</name>
<evidence type="ECO:0000256" key="1">
    <source>
        <dbReference type="ARBA" id="ARBA00022450"/>
    </source>
</evidence>
<keyword evidence="1" id="KW-0596">Phosphopantetheine</keyword>
<dbReference type="PROSITE" id="PS50075">
    <property type="entry name" value="CARRIER"/>
    <property type="match status" value="1"/>
</dbReference>
<sequence>MDKKEIWRKLQQIIWEITGDDTIAIEQDTKLIEDCNFDSLNVMDMLSEIERVFGVDFMDLEDFEEKFNECSMLCDGIAELMEIHE</sequence>
<evidence type="ECO:0000259" key="3">
    <source>
        <dbReference type="PROSITE" id="PS50075"/>
    </source>
</evidence>
<dbReference type="Pfam" id="PF00550">
    <property type="entry name" value="PP-binding"/>
    <property type="match status" value="1"/>
</dbReference>
<keyword evidence="5" id="KW-1185">Reference proteome</keyword>
<gene>
    <name evidence="4" type="ORF">H8700_07470</name>
</gene>
<dbReference type="InterPro" id="IPR006162">
    <property type="entry name" value="Ppantetheine_attach_site"/>
</dbReference>
<dbReference type="Gene3D" id="1.10.1200.10">
    <property type="entry name" value="ACP-like"/>
    <property type="match status" value="1"/>
</dbReference>
<dbReference type="PROSITE" id="PS00012">
    <property type="entry name" value="PHOSPHOPANTETHEINE"/>
    <property type="match status" value="1"/>
</dbReference>
<protein>
    <submittedName>
        <fullName evidence="4">Acyl carrier protein</fullName>
    </submittedName>
</protein>
<dbReference type="InterPro" id="IPR036736">
    <property type="entry name" value="ACP-like_sf"/>
</dbReference>
<reference evidence="4 5" key="1">
    <citation type="submission" date="2020-08" db="EMBL/GenBank/DDBJ databases">
        <title>Genome public.</title>
        <authorList>
            <person name="Liu C."/>
            <person name="Sun Q."/>
        </authorList>
    </citation>
    <scope>NUCLEOTIDE SEQUENCE [LARGE SCALE GENOMIC DNA]</scope>
    <source>
        <strain evidence="4 5">BX3</strain>
    </source>
</reference>
<keyword evidence="2" id="KW-0597">Phosphoprotein</keyword>
<dbReference type="EMBL" id="JACRSW010000030">
    <property type="protein sequence ID" value="MBC8557545.1"/>
    <property type="molecule type" value="Genomic_DNA"/>
</dbReference>
<feature type="domain" description="Carrier" evidence="3">
    <location>
        <begin position="1"/>
        <end position="81"/>
    </location>
</feature>
<comment type="caution">
    <text evidence="4">The sequence shown here is derived from an EMBL/GenBank/DDBJ whole genome shotgun (WGS) entry which is preliminary data.</text>
</comment>
<dbReference type="RefSeq" id="WP_249304837.1">
    <property type="nucleotide sequence ID" value="NZ_JACRSW010000030.1"/>
</dbReference>
<dbReference type="Proteomes" id="UP000637513">
    <property type="component" value="Unassembled WGS sequence"/>
</dbReference>
<proteinExistence type="predicted"/>
<evidence type="ECO:0000313" key="5">
    <source>
        <dbReference type="Proteomes" id="UP000637513"/>
    </source>
</evidence>
<accession>A0ABR7MUS5</accession>
<evidence type="ECO:0000313" key="4">
    <source>
        <dbReference type="EMBL" id="MBC8557545.1"/>
    </source>
</evidence>
<organism evidence="4 5">
    <name type="scientific">Jutongia hominis</name>
    <dbReference type="NCBI Taxonomy" id="2763664"/>
    <lineage>
        <taxon>Bacteria</taxon>
        <taxon>Bacillati</taxon>
        <taxon>Bacillota</taxon>
        <taxon>Clostridia</taxon>
        <taxon>Lachnospirales</taxon>
        <taxon>Lachnospiraceae</taxon>
        <taxon>Jutongia</taxon>
    </lineage>
</organism>
<dbReference type="SUPFAM" id="SSF47336">
    <property type="entry name" value="ACP-like"/>
    <property type="match status" value="1"/>
</dbReference>